<evidence type="ECO:0000256" key="1">
    <source>
        <dbReference type="ARBA" id="ARBA00006525"/>
    </source>
</evidence>
<evidence type="ECO:0000259" key="2">
    <source>
        <dbReference type="Pfam" id="PF02481"/>
    </source>
</evidence>
<dbReference type="Gene3D" id="3.40.50.450">
    <property type="match status" value="1"/>
</dbReference>
<dbReference type="AlphaFoldDB" id="A0A2M7BE89"/>
<dbReference type="SUPFAM" id="SSF47781">
    <property type="entry name" value="RuvA domain 2-like"/>
    <property type="match status" value="1"/>
</dbReference>
<dbReference type="NCBIfam" id="TIGR00732">
    <property type="entry name" value="dprA"/>
    <property type="match status" value="1"/>
</dbReference>
<reference evidence="4" key="1">
    <citation type="submission" date="2017-09" db="EMBL/GenBank/DDBJ databases">
        <title>Depth-based differentiation of microbial function through sediment-hosted aquifers and enrichment of novel symbionts in the deep terrestrial subsurface.</title>
        <authorList>
            <person name="Probst A.J."/>
            <person name="Ladd B."/>
            <person name="Jarett J.K."/>
            <person name="Geller-Mcgrath D.E."/>
            <person name="Sieber C.M.K."/>
            <person name="Emerson J.B."/>
            <person name="Anantharaman K."/>
            <person name="Thomas B.C."/>
            <person name="Malmstrom R."/>
            <person name="Stieglmeier M."/>
            <person name="Klingl A."/>
            <person name="Woyke T."/>
            <person name="Ryan C.M."/>
            <person name="Banfield J.F."/>
        </authorList>
    </citation>
    <scope>NUCLEOTIDE SEQUENCE [LARGE SCALE GENOMIC DNA]</scope>
</reference>
<dbReference type="SUPFAM" id="SSF102405">
    <property type="entry name" value="MCP/YpsA-like"/>
    <property type="match status" value="1"/>
</dbReference>
<dbReference type="EMBL" id="PEVC01000023">
    <property type="protein sequence ID" value="PIV01400.1"/>
    <property type="molecule type" value="Genomic_DNA"/>
</dbReference>
<sequence length="292" mass="31946">MDLEEKKAYIGFNVFEGIGPARFKLLYDYFGSTKRAFDAPEKDLREINLGEKLILRFINFRRGWNGASYFLRLKSLGIEVLCSGEESYPKLLKETADFPLVLYIKGLRKFSLNDQKAIAIVGTRKVTAYGREVTAMITRGLVKNNFVIVSGLARGVDKIVHEETINNHGLTIAVLGCGLDLIYPPEHQELANNIVSSGGWLISELPLGTLPEGKNFPARNRIISGLSLGVVITEAAEKSGSLITASFAAEQGREVFAVPGPITSSLSEGTAELIKKGAKAVSKVEDILEELK</sequence>
<comment type="caution">
    <text evidence="3">The sequence shown here is derived from an EMBL/GenBank/DDBJ whole genome shotgun (WGS) entry which is preliminary data.</text>
</comment>
<dbReference type="Proteomes" id="UP000229631">
    <property type="component" value="Unassembled WGS sequence"/>
</dbReference>
<dbReference type="Pfam" id="PF02481">
    <property type="entry name" value="DNA_processg_A"/>
    <property type="match status" value="1"/>
</dbReference>
<dbReference type="InterPro" id="IPR010994">
    <property type="entry name" value="RuvA_2-like"/>
</dbReference>
<dbReference type="InterPro" id="IPR057666">
    <property type="entry name" value="DrpA_SLOG"/>
</dbReference>
<evidence type="ECO:0000313" key="3">
    <source>
        <dbReference type="EMBL" id="PIV01400.1"/>
    </source>
</evidence>
<protein>
    <submittedName>
        <fullName evidence="3">DNA-protecting protein DprA</fullName>
    </submittedName>
</protein>
<dbReference type="GO" id="GO:0009294">
    <property type="term" value="P:DNA-mediated transformation"/>
    <property type="evidence" value="ECO:0007669"/>
    <property type="project" value="InterPro"/>
</dbReference>
<organism evidence="3 4">
    <name type="scientific">Candidatus Shapirobacteria bacterium CG03_land_8_20_14_0_80_39_12</name>
    <dbReference type="NCBI Taxonomy" id="1974879"/>
    <lineage>
        <taxon>Bacteria</taxon>
        <taxon>Candidatus Shapironibacteriota</taxon>
    </lineage>
</organism>
<comment type="similarity">
    <text evidence="1">Belongs to the DprA/Smf family.</text>
</comment>
<dbReference type="InterPro" id="IPR003488">
    <property type="entry name" value="DprA"/>
</dbReference>
<proteinExistence type="inferred from homology"/>
<accession>A0A2M7BE89</accession>
<feature type="domain" description="Smf/DprA SLOG" evidence="2">
    <location>
        <begin position="80"/>
        <end position="291"/>
    </location>
</feature>
<evidence type="ECO:0000313" key="4">
    <source>
        <dbReference type="Proteomes" id="UP000229631"/>
    </source>
</evidence>
<dbReference type="PANTHER" id="PTHR43022:SF1">
    <property type="entry name" value="PROTEIN SMF"/>
    <property type="match status" value="1"/>
</dbReference>
<gene>
    <name evidence="3" type="primary">dprA</name>
    <name evidence="3" type="ORF">COS54_01125</name>
</gene>
<name>A0A2M7BE89_9BACT</name>
<dbReference type="PANTHER" id="PTHR43022">
    <property type="entry name" value="PROTEIN SMF"/>
    <property type="match status" value="1"/>
</dbReference>